<dbReference type="GO" id="GO:0046983">
    <property type="term" value="F:protein dimerization activity"/>
    <property type="evidence" value="ECO:0007669"/>
    <property type="project" value="InterPro"/>
</dbReference>
<dbReference type="PANTHER" id="PTHR47336">
    <property type="entry name" value="TRANSCRIPTION FACTOR HMS1-RELATED"/>
    <property type="match status" value="1"/>
</dbReference>
<feature type="compositionally biased region" description="Basic and acidic residues" evidence="2">
    <location>
        <begin position="178"/>
        <end position="191"/>
    </location>
</feature>
<dbReference type="AlphaFoldDB" id="A0A2J6R772"/>
<organism evidence="4 5">
    <name type="scientific">Hyaloscypha variabilis (strain UAMH 11265 / GT02V1 / F)</name>
    <name type="common">Meliniomyces variabilis</name>
    <dbReference type="NCBI Taxonomy" id="1149755"/>
    <lineage>
        <taxon>Eukaryota</taxon>
        <taxon>Fungi</taxon>
        <taxon>Dikarya</taxon>
        <taxon>Ascomycota</taxon>
        <taxon>Pezizomycotina</taxon>
        <taxon>Leotiomycetes</taxon>
        <taxon>Helotiales</taxon>
        <taxon>Hyaloscyphaceae</taxon>
        <taxon>Hyaloscypha</taxon>
        <taxon>Hyaloscypha variabilis</taxon>
    </lineage>
</organism>
<feature type="coiled-coil region" evidence="1">
    <location>
        <begin position="288"/>
        <end position="322"/>
    </location>
</feature>
<keyword evidence="5" id="KW-1185">Reference proteome</keyword>
<feature type="region of interest" description="Disordered" evidence="2">
    <location>
        <begin position="122"/>
        <end position="235"/>
    </location>
</feature>
<feature type="compositionally biased region" description="Polar residues" evidence="2">
    <location>
        <begin position="146"/>
        <end position="163"/>
    </location>
</feature>
<accession>A0A2J6R772</accession>
<gene>
    <name evidence="4" type="ORF">L207DRAFT_570963</name>
</gene>
<protein>
    <recommendedName>
        <fullName evidence="3">BHLH domain-containing protein</fullName>
    </recommendedName>
</protein>
<evidence type="ECO:0000313" key="5">
    <source>
        <dbReference type="Proteomes" id="UP000235786"/>
    </source>
</evidence>
<dbReference type="Pfam" id="PF00010">
    <property type="entry name" value="HLH"/>
    <property type="match status" value="1"/>
</dbReference>
<dbReference type="PROSITE" id="PS50888">
    <property type="entry name" value="BHLH"/>
    <property type="match status" value="1"/>
</dbReference>
<dbReference type="EMBL" id="KZ613954">
    <property type="protein sequence ID" value="PMD34363.1"/>
    <property type="molecule type" value="Genomic_DNA"/>
</dbReference>
<dbReference type="InterPro" id="IPR052099">
    <property type="entry name" value="Regulatory_TF_Diverse"/>
</dbReference>
<sequence length="332" mass="36380">MARHRQESSNEYFDLTRYPLPHVVGNVAQPAAQPRGNGVQYRDFDFSDCSTGFGNAEVPCAPFAVSSPGVFTSDCDSSWDPFESQFTPQYLQNPSTAAMDSDHQNIHTSHVPYIHSPVHTTQASGVAHDDNDNDNEEDSDGDKMSYSPSIASPTSMSGKSSTGSDHRGGPNESQQDFNPDHKSQRPNEKLSRKTRRHLTSSIPETSTAYKLRGVSTSPRMETSCGSKAENTPQSRVSHNMVEKMYRTRLNTQFSNLLDAIPTEVAVQRFDGYVGTGGGRGRVSKGDVLALAKGYIQALEGEKRSLEQEKEENQATISRLGDALLKSRSGHFG</sequence>
<evidence type="ECO:0000256" key="2">
    <source>
        <dbReference type="SAM" id="MobiDB-lite"/>
    </source>
</evidence>
<dbReference type="Proteomes" id="UP000235786">
    <property type="component" value="Unassembled WGS sequence"/>
</dbReference>
<evidence type="ECO:0000313" key="4">
    <source>
        <dbReference type="EMBL" id="PMD34363.1"/>
    </source>
</evidence>
<dbReference type="InterPro" id="IPR036638">
    <property type="entry name" value="HLH_DNA-bd_sf"/>
</dbReference>
<dbReference type="InterPro" id="IPR011598">
    <property type="entry name" value="bHLH_dom"/>
</dbReference>
<name>A0A2J6R772_HYAVF</name>
<dbReference type="OrthoDB" id="3542681at2759"/>
<dbReference type="SMART" id="SM00353">
    <property type="entry name" value="HLH"/>
    <property type="match status" value="1"/>
</dbReference>
<feature type="domain" description="BHLH" evidence="3">
    <location>
        <begin position="233"/>
        <end position="298"/>
    </location>
</feature>
<feature type="compositionally biased region" description="Polar residues" evidence="2">
    <location>
        <begin position="199"/>
        <end position="235"/>
    </location>
</feature>
<evidence type="ECO:0000256" key="1">
    <source>
        <dbReference type="SAM" id="Coils"/>
    </source>
</evidence>
<dbReference type="SUPFAM" id="SSF47459">
    <property type="entry name" value="HLH, helix-loop-helix DNA-binding domain"/>
    <property type="match status" value="1"/>
</dbReference>
<evidence type="ECO:0000259" key="3">
    <source>
        <dbReference type="PROSITE" id="PS50888"/>
    </source>
</evidence>
<feature type="compositionally biased region" description="Acidic residues" evidence="2">
    <location>
        <begin position="131"/>
        <end position="140"/>
    </location>
</feature>
<proteinExistence type="predicted"/>
<dbReference type="Gene3D" id="4.10.280.10">
    <property type="entry name" value="Helix-loop-helix DNA-binding domain"/>
    <property type="match status" value="1"/>
</dbReference>
<dbReference type="STRING" id="1149755.A0A2J6R772"/>
<dbReference type="PANTHER" id="PTHR47336:SF2">
    <property type="entry name" value="TRANSCRIPTION FACTOR HMS1-RELATED"/>
    <property type="match status" value="1"/>
</dbReference>
<keyword evidence="1" id="KW-0175">Coiled coil</keyword>
<reference evidence="4 5" key="1">
    <citation type="submission" date="2016-04" db="EMBL/GenBank/DDBJ databases">
        <title>A degradative enzymes factory behind the ericoid mycorrhizal symbiosis.</title>
        <authorList>
            <consortium name="DOE Joint Genome Institute"/>
            <person name="Martino E."/>
            <person name="Morin E."/>
            <person name="Grelet G."/>
            <person name="Kuo A."/>
            <person name="Kohler A."/>
            <person name="Daghino S."/>
            <person name="Barry K."/>
            <person name="Choi C."/>
            <person name="Cichocki N."/>
            <person name="Clum A."/>
            <person name="Copeland A."/>
            <person name="Hainaut M."/>
            <person name="Haridas S."/>
            <person name="Labutti K."/>
            <person name="Lindquist E."/>
            <person name="Lipzen A."/>
            <person name="Khouja H.-R."/>
            <person name="Murat C."/>
            <person name="Ohm R."/>
            <person name="Olson A."/>
            <person name="Spatafora J."/>
            <person name="Veneault-Fourrey C."/>
            <person name="Henrissat B."/>
            <person name="Grigoriev I."/>
            <person name="Martin F."/>
            <person name="Perotto S."/>
        </authorList>
    </citation>
    <scope>NUCLEOTIDE SEQUENCE [LARGE SCALE GENOMIC DNA]</scope>
    <source>
        <strain evidence="4 5">F</strain>
    </source>
</reference>